<dbReference type="SUPFAM" id="SSF51735">
    <property type="entry name" value="NAD(P)-binding Rossmann-fold domains"/>
    <property type="match status" value="1"/>
</dbReference>
<accession>A0ABR3SCL7</accession>
<dbReference type="Gene3D" id="3.40.50.720">
    <property type="entry name" value="NAD(P)-binding Rossmann-like Domain"/>
    <property type="match status" value="1"/>
</dbReference>
<dbReference type="PANTHER" id="PTHR43677">
    <property type="entry name" value="SHORT-CHAIN DEHYDROGENASE/REDUCTASE"/>
    <property type="match status" value="1"/>
</dbReference>
<dbReference type="InterPro" id="IPR036291">
    <property type="entry name" value="NAD(P)-bd_dom_sf"/>
</dbReference>
<comment type="caution">
    <text evidence="1">The sequence shown here is derived from an EMBL/GenBank/DDBJ whole genome shotgun (WGS) entry which is preliminary data.</text>
</comment>
<dbReference type="SUPFAM" id="SSF50129">
    <property type="entry name" value="GroES-like"/>
    <property type="match status" value="1"/>
</dbReference>
<dbReference type="InterPro" id="IPR051397">
    <property type="entry name" value="Zn-ADH-like_protein"/>
</dbReference>
<protein>
    <recommendedName>
        <fullName evidence="3">Alcohol dehydrogenase</fullName>
    </recommendedName>
</protein>
<name>A0ABR3SCL7_9PEZI</name>
<evidence type="ECO:0000313" key="2">
    <source>
        <dbReference type="Proteomes" id="UP001521116"/>
    </source>
</evidence>
<reference evidence="1 2" key="1">
    <citation type="submission" date="2024-02" db="EMBL/GenBank/DDBJ databases">
        <title>De novo assembly and annotation of 12 fungi associated with fruit tree decline syndrome in Ontario, Canada.</title>
        <authorList>
            <person name="Sulman M."/>
            <person name="Ellouze W."/>
            <person name="Ilyukhin E."/>
        </authorList>
    </citation>
    <scope>NUCLEOTIDE SEQUENCE [LARGE SCALE GENOMIC DNA]</scope>
    <source>
        <strain evidence="1 2">M1-105</strain>
    </source>
</reference>
<evidence type="ECO:0000313" key="1">
    <source>
        <dbReference type="EMBL" id="KAL1617229.1"/>
    </source>
</evidence>
<sequence>MLTTHRVLKLTSTSQSPTVTTAPIPTAGPGSLVARVLAATVLPYTGAILSGKRPYPLPVPLTPGAQAICRVVATGPDTTTLAPGGLVLFDATIRARDDPSALFVSGMMEGATAAARTLSRGEWRHSTYAELARLPLENCIPVDEARLSALGYVVEDLLHVCAMLVPVSGLRDVDLRAGETVAVAPATGHFGGAAVHVALAMGARVVAMGRNEEVLARLRGLDETRVATVRISGDVEADAEALVEAAGGRLDVVLDMSSPMAAGTV</sequence>
<evidence type="ECO:0008006" key="3">
    <source>
        <dbReference type="Google" id="ProtNLM"/>
    </source>
</evidence>
<dbReference type="PANTHER" id="PTHR43677:SF4">
    <property type="entry name" value="QUINONE OXIDOREDUCTASE-LIKE PROTEIN 2"/>
    <property type="match status" value="1"/>
</dbReference>
<dbReference type="EMBL" id="JAJVDC020000239">
    <property type="protein sequence ID" value="KAL1617229.1"/>
    <property type="molecule type" value="Genomic_DNA"/>
</dbReference>
<proteinExistence type="predicted"/>
<gene>
    <name evidence="1" type="ORF">SLS56_011092</name>
</gene>
<organism evidence="1 2">
    <name type="scientific">Neofusicoccum ribis</name>
    <dbReference type="NCBI Taxonomy" id="45134"/>
    <lineage>
        <taxon>Eukaryota</taxon>
        <taxon>Fungi</taxon>
        <taxon>Dikarya</taxon>
        <taxon>Ascomycota</taxon>
        <taxon>Pezizomycotina</taxon>
        <taxon>Dothideomycetes</taxon>
        <taxon>Dothideomycetes incertae sedis</taxon>
        <taxon>Botryosphaeriales</taxon>
        <taxon>Botryosphaeriaceae</taxon>
        <taxon>Neofusicoccum</taxon>
    </lineage>
</organism>
<keyword evidence="2" id="KW-1185">Reference proteome</keyword>
<dbReference type="InterPro" id="IPR011032">
    <property type="entry name" value="GroES-like_sf"/>
</dbReference>
<dbReference type="Gene3D" id="3.90.180.10">
    <property type="entry name" value="Medium-chain alcohol dehydrogenases, catalytic domain"/>
    <property type="match status" value="1"/>
</dbReference>
<dbReference type="Proteomes" id="UP001521116">
    <property type="component" value="Unassembled WGS sequence"/>
</dbReference>